<keyword evidence="6" id="KW-0288">FMN</keyword>
<dbReference type="Pfam" id="PF07536">
    <property type="entry name" value="HWE_HK"/>
    <property type="match status" value="1"/>
</dbReference>
<dbReference type="Proteomes" id="UP001156881">
    <property type="component" value="Unassembled WGS sequence"/>
</dbReference>
<dbReference type="NCBIfam" id="TIGR00229">
    <property type="entry name" value="sensory_box"/>
    <property type="match status" value="1"/>
</dbReference>
<keyword evidence="4" id="KW-0597">Phosphoprotein</keyword>
<evidence type="ECO:0000256" key="10">
    <source>
        <dbReference type="ARBA" id="ARBA00022777"/>
    </source>
</evidence>
<evidence type="ECO:0000259" key="13">
    <source>
        <dbReference type="PROSITE" id="PS50113"/>
    </source>
</evidence>
<proteinExistence type="predicted"/>
<dbReference type="Pfam" id="PF08448">
    <property type="entry name" value="PAS_4"/>
    <property type="match status" value="1"/>
</dbReference>
<evidence type="ECO:0000313" key="15">
    <source>
        <dbReference type="Proteomes" id="UP001156881"/>
    </source>
</evidence>
<dbReference type="SUPFAM" id="SSF55785">
    <property type="entry name" value="PYP-like sensor domain (PAS domain)"/>
    <property type="match status" value="1"/>
</dbReference>
<keyword evidence="10 14" id="KW-0418">Kinase</keyword>
<keyword evidence="12" id="KW-0843">Virulence</keyword>
<dbReference type="SMART" id="SM00911">
    <property type="entry name" value="HWE_HK"/>
    <property type="match status" value="1"/>
</dbReference>
<dbReference type="PANTHER" id="PTHR41523">
    <property type="entry name" value="TWO-COMPONENT SYSTEM SENSOR PROTEIN"/>
    <property type="match status" value="1"/>
</dbReference>
<dbReference type="GO" id="GO:0016301">
    <property type="term" value="F:kinase activity"/>
    <property type="evidence" value="ECO:0007669"/>
    <property type="project" value="UniProtKB-KW"/>
</dbReference>
<keyword evidence="8" id="KW-0677">Repeat</keyword>
<dbReference type="InterPro" id="IPR000014">
    <property type="entry name" value="PAS"/>
</dbReference>
<comment type="caution">
    <text evidence="14">The sequence shown here is derived from an EMBL/GenBank/DDBJ whole genome shotgun (WGS) entry which is preliminary data.</text>
</comment>
<evidence type="ECO:0000256" key="11">
    <source>
        <dbReference type="ARBA" id="ARBA00022840"/>
    </source>
</evidence>
<dbReference type="PANTHER" id="PTHR41523:SF7">
    <property type="entry name" value="HISTIDINE KINASE"/>
    <property type="match status" value="1"/>
</dbReference>
<evidence type="ECO:0000256" key="1">
    <source>
        <dbReference type="ARBA" id="ARBA00000085"/>
    </source>
</evidence>
<evidence type="ECO:0000256" key="4">
    <source>
        <dbReference type="ARBA" id="ARBA00022553"/>
    </source>
</evidence>
<keyword evidence="7" id="KW-0808">Transferase</keyword>
<dbReference type="InterPro" id="IPR011102">
    <property type="entry name" value="Sig_transdc_His_kinase_HWE"/>
</dbReference>
<dbReference type="EC" id="2.7.13.3" evidence="2"/>
<dbReference type="InterPro" id="IPR035965">
    <property type="entry name" value="PAS-like_dom_sf"/>
</dbReference>
<dbReference type="InterPro" id="IPR013656">
    <property type="entry name" value="PAS_4"/>
</dbReference>
<evidence type="ECO:0000256" key="9">
    <source>
        <dbReference type="ARBA" id="ARBA00022741"/>
    </source>
</evidence>
<protein>
    <recommendedName>
        <fullName evidence="3">Blue-light-activated histidine kinase</fullName>
        <ecNumber evidence="2">2.7.13.3</ecNumber>
    </recommendedName>
</protein>
<reference evidence="15" key="1">
    <citation type="journal article" date="2019" name="Int. J. Syst. Evol. Microbiol.">
        <title>The Global Catalogue of Microorganisms (GCM) 10K type strain sequencing project: providing services to taxonomists for standard genome sequencing and annotation.</title>
        <authorList>
            <consortium name="The Broad Institute Genomics Platform"/>
            <consortium name="The Broad Institute Genome Sequencing Center for Infectious Disease"/>
            <person name="Wu L."/>
            <person name="Ma J."/>
        </authorList>
    </citation>
    <scope>NUCLEOTIDE SEQUENCE [LARGE SCALE GENOMIC DNA]</scope>
    <source>
        <strain evidence="15">NBRC 107710</strain>
    </source>
</reference>
<dbReference type="PROSITE" id="PS50113">
    <property type="entry name" value="PAC"/>
    <property type="match status" value="1"/>
</dbReference>
<dbReference type="InterPro" id="IPR000700">
    <property type="entry name" value="PAS-assoc_C"/>
</dbReference>
<keyword evidence="15" id="KW-1185">Reference proteome</keyword>
<keyword evidence="11" id="KW-0067">ATP-binding</keyword>
<evidence type="ECO:0000256" key="3">
    <source>
        <dbReference type="ARBA" id="ARBA00021740"/>
    </source>
</evidence>
<evidence type="ECO:0000256" key="12">
    <source>
        <dbReference type="ARBA" id="ARBA00023026"/>
    </source>
</evidence>
<gene>
    <name evidence="14" type="ORF">GCM10007884_30440</name>
</gene>
<evidence type="ECO:0000256" key="7">
    <source>
        <dbReference type="ARBA" id="ARBA00022679"/>
    </source>
</evidence>
<dbReference type="Gene3D" id="3.30.450.20">
    <property type="entry name" value="PAS domain"/>
    <property type="match status" value="1"/>
</dbReference>
<keyword evidence="5" id="KW-0285">Flavoprotein</keyword>
<dbReference type="EMBL" id="BSPG01000017">
    <property type="protein sequence ID" value="GLS45055.1"/>
    <property type="molecule type" value="Genomic_DNA"/>
</dbReference>
<evidence type="ECO:0000256" key="5">
    <source>
        <dbReference type="ARBA" id="ARBA00022630"/>
    </source>
</evidence>
<name>A0ABQ6D916_9HYPH</name>
<evidence type="ECO:0000256" key="8">
    <source>
        <dbReference type="ARBA" id="ARBA00022737"/>
    </source>
</evidence>
<organism evidence="14 15">
    <name type="scientific">Methylobacterium brachythecii</name>
    <dbReference type="NCBI Taxonomy" id="1176177"/>
    <lineage>
        <taxon>Bacteria</taxon>
        <taxon>Pseudomonadati</taxon>
        <taxon>Pseudomonadota</taxon>
        <taxon>Alphaproteobacteria</taxon>
        <taxon>Hyphomicrobiales</taxon>
        <taxon>Methylobacteriaceae</taxon>
        <taxon>Methylobacterium</taxon>
    </lineage>
</organism>
<accession>A0ABQ6D916</accession>
<evidence type="ECO:0000256" key="2">
    <source>
        <dbReference type="ARBA" id="ARBA00012438"/>
    </source>
</evidence>
<keyword evidence="9" id="KW-0547">Nucleotide-binding</keyword>
<sequence>MRRTRGASVLETTIVSTGMSRTSRRAILEAENAYLRKLLAQRPLSANDIYVNAERRHADELGVGRSTMALRSGSEAEVMRAAESDEINAELRATEEFNRRILASTTDSISVLDIDGRLISMNEVAIPIFAKAGFAHAVGRPWSDAWNLPESRDAVLAALEDARAGRTCRFQAALDMGGAADAPLWWDIVVAPMNGDDGRPERLLAVSRDITELKQTENRQTVLMHEMAHRVKNTLAMVQAVATQTLRNAHSLEDAGDALGARLLALAQAHDVLMQGSWSSADLRGLVDTAVALHGDGEPGRFVVSGPDVTLGPRPGLTLALILHELGTNATKYGALSKSEGHVEIHWDIVTVEGEERLSFRWEEIGGPAVKPPTRIGFGSRLIERSLVHSFGGSAKLDFPEAGVVLTMQAPAANVVVAVPLNLMG</sequence>
<dbReference type="CDD" id="cd00130">
    <property type="entry name" value="PAS"/>
    <property type="match status" value="1"/>
</dbReference>
<comment type="catalytic activity">
    <reaction evidence="1">
        <text>ATP + protein L-histidine = ADP + protein N-phospho-L-histidine.</text>
        <dbReference type="EC" id="2.7.13.3"/>
    </reaction>
</comment>
<feature type="domain" description="PAC" evidence="13">
    <location>
        <begin position="170"/>
        <end position="222"/>
    </location>
</feature>
<evidence type="ECO:0000256" key="6">
    <source>
        <dbReference type="ARBA" id="ARBA00022643"/>
    </source>
</evidence>
<evidence type="ECO:0000313" key="14">
    <source>
        <dbReference type="EMBL" id="GLS45055.1"/>
    </source>
</evidence>